<dbReference type="OrthoDB" id="2444767at2759"/>
<evidence type="ECO:0000313" key="2">
    <source>
        <dbReference type="EMBL" id="CAG8581449.1"/>
    </source>
</evidence>
<sequence>MKQRDDRSDTSGASPKIKVERLSPRLETEPLSIVPDSRCVRDWLSSLPPTNPSNGTGSTSSTAIANIQDTYADSQNDSDDKNTEDREHVNNQELNVIVTSQIFEPKNAFVPNDIVVKEEPIDNGLNQISKRRTAVRKLDHPQIMDEEILQKVKEKALKAYNAYMDLNSILSPDMEIVIDLPKHVDRHAIHRLTGLPYTKQQRT</sequence>
<dbReference type="AlphaFoldDB" id="A0A9N9G6U6"/>
<name>A0A9N9G6U6_9GLOM</name>
<reference evidence="2" key="1">
    <citation type="submission" date="2021-06" db="EMBL/GenBank/DDBJ databases">
        <authorList>
            <person name="Kallberg Y."/>
            <person name="Tangrot J."/>
            <person name="Rosling A."/>
        </authorList>
    </citation>
    <scope>NUCLEOTIDE SEQUENCE</scope>
    <source>
        <strain evidence="2">IN212</strain>
    </source>
</reference>
<organism evidence="2 3">
    <name type="scientific">Racocetra fulgida</name>
    <dbReference type="NCBI Taxonomy" id="60492"/>
    <lineage>
        <taxon>Eukaryota</taxon>
        <taxon>Fungi</taxon>
        <taxon>Fungi incertae sedis</taxon>
        <taxon>Mucoromycota</taxon>
        <taxon>Glomeromycotina</taxon>
        <taxon>Glomeromycetes</taxon>
        <taxon>Diversisporales</taxon>
        <taxon>Gigasporaceae</taxon>
        <taxon>Racocetra</taxon>
    </lineage>
</organism>
<proteinExistence type="predicted"/>
<gene>
    <name evidence="2" type="ORF">RFULGI_LOCUS5866</name>
</gene>
<feature type="region of interest" description="Disordered" evidence="1">
    <location>
        <begin position="1"/>
        <end position="38"/>
    </location>
</feature>
<dbReference type="Proteomes" id="UP000789396">
    <property type="component" value="Unassembled WGS sequence"/>
</dbReference>
<evidence type="ECO:0000313" key="3">
    <source>
        <dbReference type="Proteomes" id="UP000789396"/>
    </source>
</evidence>
<evidence type="ECO:0000256" key="1">
    <source>
        <dbReference type="SAM" id="MobiDB-lite"/>
    </source>
</evidence>
<accession>A0A9N9G6U6</accession>
<feature type="compositionally biased region" description="Basic and acidic residues" evidence="1">
    <location>
        <begin position="17"/>
        <end position="28"/>
    </location>
</feature>
<protein>
    <submittedName>
        <fullName evidence="2">4971_t:CDS:1</fullName>
    </submittedName>
</protein>
<keyword evidence="3" id="KW-1185">Reference proteome</keyword>
<dbReference type="EMBL" id="CAJVPZ010007065">
    <property type="protein sequence ID" value="CAG8581449.1"/>
    <property type="molecule type" value="Genomic_DNA"/>
</dbReference>
<comment type="caution">
    <text evidence="2">The sequence shown here is derived from an EMBL/GenBank/DDBJ whole genome shotgun (WGS) entry which is preliminary data.</text>
</comment>